<evidence type="ECO:0000256" key="4">
    <source>
        <dbReference type="ARBA" id="ARBA00021095"/>
    </source>
</evidence>
<evidence type="ECO:0000256" key="13">
    <source>
        <dbReference type="ARBA" id="ARBA00023136"/>
    </source>
</evidence>
<evidence type="ECO:0000313" key="17">
    <source>
        <dbReference type="EMBL" id="ASS30725.1"/>
    </source>
</evidence>
<evidence type="ECO:0000256" key="6">
    <source>
        <dbReference type="ARBA" id="ARBA00022660"/>
    </source>
</evidence>
<evidence type="ECO:0000256" key="16">
    <source>
        <dbReference type="SAM" id="Phobius"/>
    </source>
</evidence>
<dbReference type="InterPro" id="IPR050269">
    <property type="entry name" value="ComplexI_Subunit6"/>
</dbReference>
<keyword evidence="9" id="KW-0249">Electron transport</keyword>
<dbReference type="GO" id="GO:0008137">
    <property type="term" value="F:NADH dehydrogenase (ubiquinone) activity"/>
    <property type="evidence" value="ECO:0007669"/>
    <property type="project" value="UniProtKB-EC"/>
</dbReference>
<keyword evidence="8" id="KW-1278">Translocase</keyword>
<gene>
    <name evidence="17" type="primary">nad6</name>
</gene>
<evidence type="ECO:0000256" key="11">
    <source>
        <dbReference type="ARBA" id="ARBA00023027"/>
    </source>
</evidence>
<keyword evidence="13 16" id="KW-0472">Membrane</keyword>
<dbReference type="PANTHER" id="PTHR11435:SF1">
    <property type="entry name" value="NADH-UBIQUINONE OXIDOREDUCTASE CHAIN 6"/>
    <property type="match status" value="1"/>
</dbReference>
<dbReference type="PANTHER" id="PTHR11435">
    <property type="entry name" value="NADH UBIQUINONE OXIDOREDUCTASE SUBUNIT ND6"/>
    <property type="match status" value="1"/>
</dbReference>
<comment type="catalytic activity">
    <reaction evidence="15">
        <text>a ubiquinone + NADH + 5 H(+)(in) = a ubiquinol + NAD(+) + 4 H(+)(out)</text>
        <dbReference type="Rhea" id="RHEA:29091"/>
        <dbReference type="Rhea" id="RHEA-COMP:9565"/>
        <dbReference type="Rhea" id="RHEA-COMP:9566"/>
        <dbReference type="ChEBI" id="CHEBI:15378"/>
        <dbReference type="ChEBI" id="CHEBI:16389"/>
        <dbReference type="ChEBI" id="CHEBI:17976"/>
        <dbReference type="ChEBI" id="CHEBI:57540"/>
        <dbReference type="ChEBI" id="CHEBI:57945"/>
        <dbReference type="EC" id="7.1.1.2"/>
    </reaction>
</comment>
<evidence type="ECO:0000256" key="5">
    <source>
        <dbReference type="ARBA" id="ARBA00022448"/>
    </source>
</evidence>
<proteinExistence type="inferred from homology"/>
<dbReference type="EMBL" id="KY352242">
    <property type="protein sequence ID" value="ASS30725.1"/>
    <property type="molecule type" value="Genomic_DNA"/>
</dbReference>
<keyword evidence="7 16" id="KW-0812">Transmembrane</keyword>
<evidence type="ECO:0000256" key="10">
    <source>
        <dbReference type="ARBA" id="ARBA00022989"/>
    </source>
</evidence>
<evidence type="ECO:0000256" key="9">
    <source>
        <dbReference type="ARBA" id="ARBA00022982"/>
    </source>
</evidence>
<dbReference type="EC" id="7.1.1.2" evidence="3"/>
<keyword evidence="6" id="KW-0679">Respiratory chain</keyword>
<evidence type="ECO:0000256" key="1">
    <source>
        <dbReference type="ARBA" id="ARBA00004225"/>
    </source>
</evidence>
<evidence type="ECO:0000256" key="12">
    <source>
        <dbReference type="ARBA" id="ARBA00023128"/>
    </source>
</evidence>
<evidence type="ECO:0000256" key="8">
    <source>
        <dbReference type="ARBA" id="ARBA00022967"/>
    </source>
</evidence>
<dbReference type="GO" id="GO:0031966">
    <property type="term" value="C:mitochondrial membrane"/>
    <property type="evidence" value="ECO:0007669"/>
    <property type="project" value="UniProtKB-SubCell"/>
</dbReference>
<keyword evidence="12 17" id="KW-0496">Mitochondrion</keyword>
<evidence type="ECO:0000256" key="15">
    <source>
        <dbReference type="ARBA" id="ARBA00049551"/>
    </source>
</evidence>
<feature type="transmembrane region" description="Helical" evidence="16">
    <location>
        <begin position="81"/>
        <end position="101"/>
    </location>
</feature>
<feature type="transmembrane region" description="Helical" evidence="16">
    <location>
        <begin position="21"/>
        <end position="42"/>
    </location>
</feature>
<accession>A0A3S6JB19</accession>
<comment type="subcellular location">
    <subcellularLocation>
        <location evidence="1">Mitochondrion membrane</location>
        <topology evidence="1">Multi-pass membrane protein</topology>
    </subcellularLocation>
</comment>
<sequence>MLHITLPIIMTISILFLRLKHPLSTGITLLIQTFLISISAGLNNKSFWFSYILFLVFLGGMLVLFIYITSLASNEPFDFKLQFFPILFIFMLYFLFMFILLDPMLITNNINIPISSMMETFIIKENMYTISSLYNFPSAPLTLFIIFYLLLMLLVVVKIMSLSSAPLRLSV</sequence>
<feature type="transmembrane region" description="Helical" evidence="16">
    <location>
        <begin position="48"/>
        <end position="69"/>
    </location>
</feature>
<evidence type="ECO:0000256" key="2">
    <source>
        <dbReference type="ARBA" id="ARBA00005698"/>
    </source>
</evidence>
<geneLocation type="mitochondrion" evidence="17"/>
<reference evidence="17" key="1">
    <citation type="journal article" date="2018" name="Mol. Phylogenet. Evol.">
        <title>ORDER within the chaos: Insights into phylogenetic relationships within the Anomura (Crustacea: Decapoda) from mitochondrial sequences and gene order rearrangements.</title>
        <authorList>
            <person name="Tan M.H."/>
            <person name="Gan H.M."/>
            <person name="Lee Y.P."/>
            <person name="Linton S."/>
            <person name="Grandjean F."/>
            <person name="Bartholomei-Santos M.L."/>
            <person name="Miller A.D."/>
            <person name="Austin C.M."/>
        </authorList>
    </citation>
    <scope>NUCLEOTIDE SEQUENCE</scope>
</reference>
<keyword evidence="5" id="KW-0813">Transport</keyword>
<keyword evidence="11" id="KW-0520">NAD</keyword>
<organism evidence="17">
    <name type="scientific">Pylocheles mortensenii</name>
    <dbReference type="NCBI Taxonomy" id="941203"/>
    <lineage>
        <taxon>Eukaryota</taxon>
        <taxon>Metazoa</taxon>
        <taxon>Ecdysozoa</taxon>
        <taxon>Arthropoda</taxon>
        <taxon>Crustacea</taxon>
        <taxon>Multicrustacea</taxon>
        <taxon>Malacostraca</taxon>
        <taxon>Eumalacostraca</taxon>
        <taxon>Eucarida</taxon>
        <taxon>Decapoda</taxon>
        <taxon>Pleocyemata</taxon>
        <taxon>Anomura</taxon>
        <taxon>Paguroidea</taxon>
        <taxon>Pylochelidae</taxon>
        <taxon>Pylocheles</taxon>
    </lineage>
</organism>
<evidence type="ECO:0000256" key="14">
    <source>
        <dbReference type="ARBA" id="ARBA00031019"/>
    </source>
</evidence>
<feature type="transmembrane region" description="Helical" evidence="16">
    <location>
        <begin position="141"/>
        <end position="160"/>
    </location>
</feature>
<comment type="similarity">
    <text evidence="2">Belongs to the complex I subunit 6 family.</text>
</comment>
<name>A0A3S6JB19_9EUCA</name>
<keyword evidence="10 16" id="KW-1133">Transmembrane helix</keyword>
<dbReference type="AlphaFoldDB" id="A0A3S6JB19"/>
<protein>
    <recommendedName>
        <fullName evidence="4">NADH-ubiquinone oxidoreductase chain 6</fullName>
        <ecNumber evidence="3">7.1.1.2</ecNumber>
    </recommendedName>
    <alternativeName>
        <fullName evidence="14">NADH dehydrogenase subunit 6</fullName>
    </alternativeName>
</protein>
<evidence type="ECO:0000256" key="3">
    <source>
        <dbReference type="ARBA" id="ARBA00012944"/>
    </source>
</evidence>
<evidence type="ECO:0000256" key="7">
    <source>
        <dbReference type="ARBA" id="ARBA00022692"/>
    </source>
</evidence>